<evidence type="ECO:0000256" key="5">
    <source>
        <dbReference type="ARBA" id="ARBA00022793"/>
    </source>
</evidence>
<name>U7D5A0_9BACT</name>
<evidence type="ECO:0000256" key="8">
    <source>
        <dbReference type="ARBA" id="ARBA00023239"/>
    </source>
</evidence>
<dbReference type="GO" id="GO:0004640">
    <property type="term" value="F:phosphoribosylanthranilate isomerase activity"/>
    <property type="evidence" value="ECO:0007669"/>
    <property type="project" value="TreeGrafter"/>
</dbReference>
<dbReference type="AlphaFoldDB" id="U7D5A0"/>
<dbReference type="SUPFAM" id="SSF51366">
    <property type="entry name" value="Ribulose-phoshate binding barrel"/>
    <property type="match status" value="1"/>
</dbReference>
<dbReference type="Gene3D" id="3.20.20.70">
    <property type="entry name" value="Aldolase class I"/>
    <property type="match status" value="1"/>
</dbReference>
<comment type="pathway">
    <text evidence="2">Amino-acid biosynthesis; L-tryptophan biosynthesis; L-tryptophan from chorismate: step 4/5.</text>
</comment>
<accession>U7D5A0</accession>
<dbReference type="InterPro" id="IPR011060">
    <property type="entry name" value="RibuloseP-bd_barrel"/>
</dbReference>
<evidence type="ECO:0000256" key="6">
    <source>
        <dbReference type="ARBA" id="ARBA00022822"/>
    </source>
</evidence>
<keyword evidence="4" id="KW-0028">Amino-acid biosynthesis</keyword>
<keyword evidence="6" id="KW-0822">Tryptophan biosynthesis</keyword>
<dbReference type="OrthoDB" id="9804217at2"/>
<dbReference type="InterPro" id="IPR013798">
    <property type="entry name" value="Indole-3-glycerol_P_synth_dom"/>
</dbReference>
<dbReference type="EC" id="4.1.1.48" evidence="3"/>
<keyword evidence="7" id="KW-0057">Aromatic amino acid biosynthesis</keyword>
<dbReference type="CDD" id="cd00331">
    <property type="entry name" value="IGPS"/>
    <property type="match status" value="1"/>
</dbReference>
<evidence type="ECO:0000259" key="9">
    <source>
        <dbReference type="Pfam" id="PF00218"/>
    </source>
</evidence>
<evidence type="ECO:0000313" key="10">
    <source>
        <dbReference type="EMBL" id="ERP31699.1"/>
    </source>
</evidence>
<dbReference type="GO" id="GO:0000162">
    <property type="term" value="P:L-tryptophan biosynthetic process"/>
    <property type="evidence" value="ECO:0007669"/>
    <property type="project" value="UniProtKB-UniPathway"/>
</dbReference>
<dbReference type="InterPro" id="IPR045186">
    <property type="entry name" value="Indole-3-glycerol_P_synth"/>
</dbReference>
<dbReference type="EMBL" id="ASJR01000010">
    <property type="protein sequence ID" value="ERP31699.1"/>
    <property type="molecule type" value="Genomic_DNA"/>
</dbReference>
<keyword evidence="11" id="KW-1185">Reference proteome</keyword>
<evidence type="ECO:0000256" key="4">
    <source>
        <dbReference type="ARBA" id="ARBA00022605"/>
    </source>
</evidence>
<dbReference type="STRING" id="1313304.CALK_1359"/>
<proteinExistence type="predicted"/>
<dbReference type="FunFam" id="3.20.20.70:FF:000024">
    <property type="entry name" value="Indole-3-glycerol phosphate synthase"/>
    <property type="match status" value="1"/>
</dbReference>
<dbReference type="PROSITE" id="PS00614">
    <property type="entry name" value="IGPS"/>
    <property type="match status" value="1"/>
</dbReference>
<evidence type="ECO:0000256" key="7">
    <source>
        <dbReference type="ARBA" id="ARBA00023141"/>
    </source>
</evidence>
<dbReference type="Pfam" id="PF00218">
    <property type="entry name" value="IGPS"/>
    <property type="match status" value="1"/>
</dbReference>
<protein>
    <recommendedName>
        <fullName evidence="3">indole-3-glycerol-phosphate synthase</fullName>
        <ecNumber evidence="3">4.1.1.48</ecNumber>
    </recommendedName>
</protein>
<reference evidence="10 11" key="1">
    <citation type="journal article" date="2013" name="Environ. Microbiol.">
        <title>Genome analysis of Chitinivibrio alkaliphilus gen. nov., sp. nov., a novel extremely haloalkaliphilic anaerobic chitinolytic bacterium from the candidate phylum Termite Group 3.</title>
        <authorList>
            <person name="Sorokin D.Y."/>
            <person name="Gumerov V.M."/>
            <person name="Rakitin A.L."/>
            <person name="Beletsky A.V."/>
            <person name="Damste J.S."/>
            <person name="Muyzer G."/>
            <person name="Mardanov A.V."/>
            <person name="Ravin N.V."/>
        </authorList>
    </citation>
    <scope>NUCLEOTIDE SEQUENCE [LARGE SCALE GENOMIC DNA]</scope>
    <source>
        <strain evidence="10 11">ACht1</strain>
    </source>
</reference>
<dbReference type="NCBIfam" id="NF001377">
    <property type="entry name" value="PRK00278.2-4"/>
    <property type="match status" value="1"/>
</dbReference>
<keyword evidence="8" id="KW-0456">Lyase</keyword>
<keyword evidence="5" id="KW-0210">Decarboxylase</keyword>
<organism evidence="10 11">
    <name type="scientific">Chitinivibrio alkaliphilus ACht1</name>
    <dbReference type="NCBI Taxonomy" id="1313304"/>
    <lineage>
        <taxon>Bacteria</taxon>
        <taxon>Pseudomonadati</taxon>
        <taxon>Fibrobacterota</taxon>
        <taxon>Chitinivibrionia</taxon>
        <taxon>Chitinivibrionales</taxon>
        <taxon>Chitinivibrionaceae</taxon>
        <taxon>Chitinivibrio</taxon>
    </lineage>
</organism>
<dbReference type="Proteomes" id="UP000017148">
    <property type="component" value="Unassembled WGS sequence"/>
</dbReference>
<dbReference type="PATRIC" id="fig|1313304.3.peg.1294"/>
<comment type="caution">
    <text evidence="10">The sequence shown here is derived from an EMBL/GenBank/DDBJ whole genome shotgun (WGS) entry which is preliminary data.</text>
</comment>
<evidence type="ECO:0000313" key="11">
    <source>
        <dbReference type="Proteomes" id="UP000017148"/>
    </source>
</evidence>
<dbReference type="UniPathway" id="UPA00035">
    <property type="reaction ID" value="UER00043"/>
</dbReference>
<gene>
    <name evidence="10" type="ORF">CALK_1359</name>
</gene>
<dbReference type="PANTHER" id="PTHR22854:SF2">
    <property type="entry name" value="INDOLE-3-GLYCEROL-PHOSPHATE SYNTHASE"/>
    <property type="match status" value="1"/>
</dbReference>
<evidence type="ECO:0000256" key="3">
    <source>
        <dbReference type="ARBA" id="ARBA00012362"/>
    </source>
</evidence>
<dbReference type="eggNOG" id="COG0134">
    <property type="taxonomic scope" value="Bacteria"/>
</dbReference>
<sequence>MNVLQNIAKHMYTVVERRRNLVSPSVLEKSCFFSKKCISARDALEKRGSSGIIAEFKRRSPSKGDINTTADPLETALGYEASGAAAVSVLTNSRYFGGSAEFLCLIANSLTIPVLRKEFIIDEYQIIEAKALGADFILLICEILTAEEIRRFTQCAHTLGMEVLLELHSEEQINKISDEVDLIGINNRDLTTFTVDLDASCRMIEQLPRDSVVVAESGIDTPDTVDALRSRGFQGFLMGEYFMKQSRPDKVCGDFVRAVQCAV</sequence>
<dbReference type="InterPro" id="IPR013785">
    <property type="entry name" value="Aldolase_TIM"/>
</dbReference>
<dbReference type="GO" id="GO:0004425">
    <property type="term" value="F:indole-3-glycerol-phosphate synthase activity"/>
    <property type="evidence" value="ECO:0007669"/>
    <property type="project" value="UniProtKB-EC"/>
</dbReference>
<evidence type="ECO:0000256" key="2">
    <source>
        <dbReference type="ARBA" id="ARBA00004696"/>
    </source>
</evidence>
<dbReference type="PANTHER" id="PTHR22854">
    <property type="entry name" value="TRYPTOPHAN BIOSYNTHESIS PROTEIN"/>
    <property type="match status" value="1"/>
</dbReference>
<dbReference type="RefSeq" id="WP_022636822.1">
    <property type="nucleotide sequence ID" value="NZ_ASJR01000010.1"/>
</dbReference>
<dbReference type="InterPro" id="IPR001468">
    <property type="entry name" value="Indole-3-GlycerolPSynthase_CS"/>
</dbReference>
<feature type="domain" description="Indole-3-glycerol phosphate synthase" evidence="9">
    <location>
        <begin position="4"/>
        <end position="248"/>
    </location>
</feature>
<evidence type="ECO:0000256" key="1">
    <source>
        <dbReference type="ARBA" id="ARBA00001633"/>
    </source>
</evidence>
<comment type="catalytic activity">
    <reaction evidence="1">
        <text>1-(2-carboxyphenylamino)-1-deoxy-D-ribulose 5-phosphate + H(+) = (1S,2R)-1-C-(indol-3-yl)glycerol 3-phosphate + CO2 + H2O</text>
        <dbReference type="Rhea" id="RHEA:23476"/>
        <dbReference type="ChEBI" id="CHEBI:15377"/>
        <dbReference type="ChEBI" id="CHEBI:15378"/>
        <dbReference type="ChEBI" id="CHEBI:16526"/>
        <dbReference type="ChEBI" id="CHEBI:58613"/>
        <dbReference type="ChEBI" id="CHEBI:58866"/>
        <dbReference type="EC" id="4.1.1.48"/>
    </reaction>
</comment>